<feature type="region of interest" description="Disordered" evidence="1">
    <location>
        <begin position="1"/>
        <end position="89"/>
    </location>
</feature>
<gene>
    <name evidence="2" type="ORF">CEXT_99391</name>
</gene>
<protein>
    <submittedName>
        <fullName evidence="2">Uncharacterized protein</fullName>
    </submittedName>
</protein>
<accession>A0AAV4XIJ2</accession>
<evidence type="ECO:0000256" key="1">
    <source>
        <dbReference type="SAM" id="MobiDB-lite"/>
    </source>
</evidence>
<evidence type="ECO:0000313" key="2">
    <source>
        <dbReference type="EMBL" id="GIY94268.1"/>
    </source>
</evidence>
<feature type="compositionally biased region" description="Basic and acidic residues" evidence="1">
    <location>
        <begin position="1"/>
        <end position="13"/>
    </location>
</feature>
<name>A0AAV4XIJ2_CAEEX</name>
<comment type="caution">
    <text evidence="2">The sequence shown here is derived from an EMBL/GenBank/DDBJ whole genome shotgun (WGS) entry which is preliminary data.</text>
</comment>
<organism evidence="2 3">
    <name type="scientific">Caerostris extrusa</name>
    <name type="common">Bark spider</name>
    <name type="synonym">Caerostris bankana</name>
    <dbReference type="NCBI Taxonomy" id="172846"/>
    <lineage>
        <taxon>Eukaryota</taxon>
        <taxon>Metazoa</taxon>
        <taxon>Ecdysozoa</taxon>
        <taxon>Arthropoda</taxon>
        <taxon>Chelicerata</taxon>
        <taxon>Arachnida</taxon>
        <taxon>Araneae</taxon>
        <taxon>Araneomorphae</taxon>
        <taxon>Entelegynae</taxon>
        <taxon>Araneoidea</taxon>
        <taxon>Araneidae</taxon>
        <taxon>Caerostris</taxon>
    </lineage>
</organism>
<keyword evidence="3" id="KW-1185">Reference proteome</keyword>
<dbReference type="EMBL" id="BPLR01000370">
    <property type="protein sequence ID" value="GIY94268.1"/>
    <property type="molecule type" value="Genomic_DNA"/>
</dbReference>
<evidence type="ECO:0000313" key="3">
    <source>
        <dbReference type="Proteomes" id="UP001054945"/>
    </source>
</evidence>
<sequence length="89" mass="9503">MQRGGREERKKAMPTEATKSVGKRWEAPCGFRPSGVPLPPPPSSAESPHAASTGVSFPAVRLSDPLSSQHPPPQSLLLPHHHLLTTPAK</sequence>
<dbReference type="Proteomes" id="UP001054945">
    <property type="component" value="Unassembled WGS sequence"/>
</dbReference>
<reference evidence="2 3" key="1">
    <citation type="submission" date="2021-06" db="EMBL/GenBank/DDBJ databases">
        <title>Caerostris extrusa draft genome.</title>
        <authorList>
            <person name="Kono N."/>
            <person name="Arakawa K."/>
        </authorList>
    </citation>
    <scope>NUCLEOTIDE SEQUENCE [LARGE SCALE GENOMIC DNA]</scope>
</reference>
<proteinExistence type="predicted"/>
<dbReference type="AlphaFoldDB" id="A0AAV4XIJ2"/>